<accession>A0A1N6XRY7</accession>
<feature type="transmembrane region" description="Helical" evidence="8">
    <location>
        <begin position="104"/>
        <end position="120"/>
    </location>
</feature>
<dbReference type="STRING" id="1604334.SAMN05421546_2326"/>
<proteinExistence type="predicted"/>
<keyword evidence="3 9" id="KW-0808">Transferase</keyword>
<evidence type="ECO:0000313" key="9">
    <source>
        <dbReference type="EMBL" id="SIR05090.1"/>
    </source>
</evidence>
<gene>
    <name evidence="9" type="ORF">SAMN05421546_2326</name>
</gene>
<feature type="transmembrane region" description="Helical" evidence="8">
    <location>
        <begin position="47"/>
        <end position="67"/>
    </location>
</feature>
<dbReference type="GO" id="GO:0009103">
    <property type="term" value="P:lipopolysaccharide biosynthetic process"/>
    <property type="evidence" value="ECO:0007669"/>
    <property type="project" value="TreeGrafter"/>
</dbReference>
<keyword evidence="5 8" id="KW-1133">Transmembrane helix</keyword>
<dbReference type="PANTHER" id="PTHR22926:SF3">
    <property type="entry name" value="UNDECAPRENYL-PHOSPHATE ALPHA-N-ACETYLGLUCOSAMINYL 1-PHOSPHATE TRANSFERASE"/>
    <property type="match status" value="1"/>
</dbReference>
<keyword evidence="10" id="KW-1185">Reference proteome</keyword>
<feature type="transmembrane region" description="Helical" evidence="8">
    <location>
        <begin position="157"/>
        <end position="188"/>
    </location>
</feature>
<keyword evidence="4 8" id="KW-0812">Transmembrane</keyword>
<dbReference type="GO" id="GO:0005886">
    <property type="term" value="C:plasma membrane"/>
    <property type="evidence" value="ECO:0007669"/>
    <property type="project" value="UniProtKB-SubCell"/>
</dbReference>
<feature type="transmembrane region" description="Helical" evidence="8">
    <location>
        <begin position="74"/>
        <end position="92"/>
    </location>
</feature>
<reference evidence="10" key="1">
    <citation type="submission" date="2017-01" db="EMBL/GenBank/DDBJ databases">
        <authorList>
            <person name="Varghese N."/>
            <person name="Submissions S."/>
        </authorList>
    </citation>
    <scope>NUCLEOTIDE SEQUENCE [LARGE SCALE GENOMIC DNA]</scope>
    <source>
        <strain evidence="10">UM1</strain>
    </source>
</reference>
<feature type="binding site" evidence="7">
    <location>
        <position position="143"/>
    </location>
    <ligand>
        <name>Mg(2+)</name>
        <dbReference type="ChEBI" id="CHEBI:18420"/>
    </ligand>
</feature>
<evidence type="ECO:0000256" key="8">
    <source>
        <dbReference type="SAM" id="Phobius"/>
    </source>
</evidence>
<keyword evidence="7" id="KW-0460">Magnesium</keyword>
<feature type="binding site" evidence="7">
    <location>
        <position position="199"/>
    </location>
    <ligand>
        <name>Mg(2+)</name>
        <dbReference type="ChEBI" id="CHEBI:18420"/>
    </ligand>
</feature>
<sequence length="333" mass="35844">MTMPDWAWGVAAMLATMIGTGLARRYALQNQLLDQPGERRNHTVATPRGGGIAMLLVLLVAIAALALMHPQDAATLGLMGLSLLLVGGVGWWDDHRPLSVRLRLSAHALAALCLLLAGLLQGWPLWVSVIGALAALALINIWNFMDGIDGIAASQAVVVALAIAACVSGAWAPFAFTLAGTALGFLYWNFPKARIFMGDVGSGVLGVAMAWAWADLTAQDWKLGLGMLFPLGPFLVDAGLTLGMRVLRGERWWQAHSSHSYQLMARRLGVHYVVTVGYLVLAIIGVGVAWLVADRDVKSVFMLLALLAWYTALVIIWRLMRTPAMDAANRSKE</sequence>
<feature type="transmembrane region" description="Helical" evidence="8">
    <location>
        <begin position="125"/>
        <end position="145"/>
    </location>
</feature>
<dbReference type="GO" id="GO:0044038">
    <property type="term" value="P:cell wall macromolecule biosynthetic process"/>
    <property type="evidence" value="ECO:0007669"/>
    <property type="project" value="TreeGrafter"/>
</dbReference>
<evidence type="ECO:0000313" key="10">
    <source>
        <dbReference type="Proteomes" id="UP000241788"/>
    </source>
</evidence>
<feature type="transmembrane region" description="Helical" evidence="8">
    <location>
        <begin position="299"/>
        <end position="320"/>
    </location>
</feature>
<organism evidence="9 10">
    <name type="scientific">Solilutibacter tolerans</name>
    <dbReference type="NCBI Taxonomy" id="1604334"/>
    <lineage>
        <taxon>Bacteria</taxon>
        <taxon>Pseudomonadati</taxon>
        <taxon>Pseudomonadota</taxon>
        <taxon>Gammaproteobacteria</taxon>
        <taxon>Lysobacterales</taxon>
        <taxon>Lysobacteraceae</taxon>
        <taxon>Solilutibacter</taxon>
    </lineage>
</organism>
<feature type="transmembrane region" description="Helical" evidence="8">
    <location>
        <begin position="268"/>
        <end position="293"/>
    </location>
</feature>
<dbReference type="InterPro" id="IPR000715">
    <property type="entry name" value="Glycosyl_transferase_4"/>
</dbReference>
<evidence type="ECO:0000256" key="2">
    <source>
        <dbReference type="ARBA" id="ARBA00022475"/>
    </source>
</evidence>
<comment type="subcellular location">
    <subcellularLocation>
        <location evidence="1">Cell membrane</location>
        <topology evidence="1">Multi-pass membrane protein</topology>
    </subcellularLocation>
</comment>
<evidence type="ECO:0000256" key="4">
    <source>
        <dbReference type="ARBA" id="ARBA00022692"/>
    </source>
</evidence>
<dbReference type="GO" id="GO:0046872">
    <property type="term" value="F:metal ion binding"/>
    <property type="evidence" value="ECO:0007669"/>
    <property type="project" value="UniProtKB-KW"/>
</dbReference>
<evidence type="ECO:0000256" key="1">
    <source>
        <dbReference type="ARBA" id="ARBA00004651"/>
    </source>
</evidence>
<dbReference type="OrthoDB" id="9783652at2"/>
<keyword evidence="7" id="KW-0479">Metal-binding</keyword>
<keyword evidence="6 8" id="KW-0472">Membrane</keyword>
<dbReference type="PANTHER" id="PTHR22926">
    <property type="entry name" value="PHOSPHO-N-ACETYLMURAMOYL-PENTAPEPTIDE-TRANSFERASE"/>
    <property type="match status" value="1"/>
</dbReference>
<comment type="cofactor">
    <cofactor evidence="7">
        <name>Mg(2+)</name>
        <dbReference type="ChEBI" id="CHEBI:18420"/>
    </cofactor>
</comment>
<dbReference type="EMBL" id="FTLW01000005">
    <property type="protein sequence ID" value="SIR05090.1"/>
    <property type="molecule type" value="Genomic_DNA"/>
</dbReference>
<dbReference type="GO" id="GO:0016780">
    <property type="term" value="F:phosphotransferase activity, for other substituted phosphate groups"/>
    <property type="evidence" value="ECO:0007669"/>
    <property type="project" value="InterPro"/>
</dbReference>
<dbReference type="GO" id="GO:0071555">
    <property type="term" value="P:cell wall organization"/>
    <property type="evidence" value="ECO:0007669"/>
    <property type="project" value="TreeGrafter"/>
</dbReference>
<keyword evidence="2" id="KW-1003">Cell membrane</keyword>
<feature type="transmembrane region" description="Helical" evidence="8">
    <location>
        <begin position="226"/>
        <end position="247"/>
    </location>
</feature>
<protein>
    <submittedName>
        <fullName evidence="9">UDP-N-acetylmuramyl pentapeptide phosphotransferase/UDP-N-acetylglucosamine-1-phosphate transferase</fullName>
    </submittedName>
</protein>
<name>A0A1N6XRY7_9GAMM</name>
<dbReference type="Proteomes" id="UP000241788">
    <property type="component" value="Unassembled WGS sequence"/>
</dbReference>
<dbReference type="AlphaFoldDB" id="A0A1N6XRY7"/>
<evidence type="ECO:0000256" key="6">
    <source>
        <dbReference type="ARBA" id="ARBA00023136"/>
    </source>
</evidence>
<dbReference type="Pfam" id="PF00953">
    <property type="entry name" value="Glycos_transf_4"/>
    <property type="match status" value="1"/>
</dbReference>
<evidence type="ECO:0000256" key="3">
    <source>
        <dbReference type="ARBA" id="ARBA00022679"/>
    </source>
</evidence>
<evidence type="ECO:0000256" key="5">
    <source>
        <dbReference type="ARBA" id="ARBA00022989"/>
    </source>
</evidence>
<evidence type="ECO:0000256" key="7">
    <source>
        <dbReference type="PIRSR" id="PIRSR600715-1"/>
    </source>
</evidence>